<name>A0AAW0JJE9_QUESU</name>
<dbReference type="InterPro" id="IPR044694">
    <property type="entry name" value="NUP214"/>
</dbReference>
<keyword evidence="2" id="KW-1185">Reference proteome</keyword>
<dbReference type="GO" id="GO:0006405">
    <property type="term" value="P:RNA export from nucleus"/>
    <property type="evidence" value="ECO:0007669"/>
    <property type="project" value="InterPro"/>
</dbReference>
<dbReference type="PANTHER" id="PTHR34418">
    <property type="entry name" value="NUCLEAR PORE COMPLEX PROTEIN NUP214 ISOFORM X1"/>
    <property type="match status" value="1"/>
</dbReference>
<evidence type="ECO:0000313" key="1">
    <source>
        <dbReference type="EMBL" id="KAK7826792.1"/>
    </source>
</evidence>
<evidence type="ECO:0000313" key="2">
    <source>
        <dbReference type="Proteomes" id="UP000237347"/>
    </source>
</evidence>
<dbReference type="AlphaFoldDB" id="A0AAW0JJE9"/>
<gene>
    <name evidence="1" type="primary">NUP214_1</name>
    <name evidence="1" type="ORF">CFP56_031679</name>
</gene>
<dbReference type="Proteomes" id="UP000237347">
    <property type="component" value="Unassembled WGS sequence"/>
</dbReference>
<accession>A0AAW0JJE9</accession>
<reference evidence="1 2" key="1">
    <citation type="journal article" date="2018" name="Sci. Data">
        <title>The draft genome sequence of cork oak.</title>
        <authorList>
            <person name="Ramos A.M."/>
            <person name="Usie A."/>
            <person name="Barbosa P."/>
            <person name="Barros P.M."/>
            <person name="Capote T."/>
            <person name="Chaves I."/>
            <person name="Simoes F."/>
            <person name="Abreu I."/>
            <person name="Carrasquinho I."/>
            <person name="Faro C."/>
            <person name="Guimaraes J.B."/>
            <person name="Mendonca D."/>
            <person name="Nobrega F."/>
            <person name="Rodrigues L."/>
            <person name="Saibo N.J.M."/>
            <person name="Varela M.C."/>
            <person name="Egas C."/>
            <person name="Matos J."/>
            <person name="Miguel C.M."/>
            <person name="Oliveira M.M."/>
            <person name="Ricardo C.P."/>
            <person name="Goncalves S."/>
        </authorList>
    </citation>
    <scope>NUCLEOTIDE SEQUENCE [LARGE SCALE GENOMIC DNA]</scope>
    <source>
        <strain evidence="2">cv. HL8</strain>
    </source>
</reference>
<comment type="caution">
    <text evidence="1">The sequence shown here is derived from an EMBL/GenBank/DDBJ whole genome shotgun (WGS) entry which is preliminary data.</text>
</comment>
<dbReference type="EMBL" id="PKMF04000536">
    <property type="protein sequence ID" value="KAK7826792.1"/>
    <property type="molecule type" value="Genomic_DNA"/>
</dbReference>
<dbReference type="GO" id="GO:0017056">
    <property type="term" value="F:structural constituent of nuclear pore"/>
    <property type="evidence" value="ECO:0007669"/>
    <property type="project" value="InterPro"/>
</dbReference>
<sequence>MQEVEPSFSCSVDETNFVKDFRWRNKSENSYVVLSNSGKLYHGALDGLFKEVMDNVDAVFSSFENGKGKTRAVIQSLPTEIEWSAKGKFVAVVRKNVLSIMSSRFKERFCMSLSFKSLIGDSDCIAKVDSIRWLRPDCIILGCFRLTADGQEENYIVQVIRNKDGKITDMS</sequence>
<proteinExistence type="predicted"/>
<protein>
    <submittedName>
        <fullName evidence="1">Nuclear pore complex protein nup214</fullName>
    </submittedName>
</protein>
<dbReference type="PANTHER" id="PTHR34418:SF3">
    <property type="entry name" value="NUCLEAR PORE COMPLEX PROTEIN NUP214"/>
    <property type="match status" value="1"/>
</dbReference>
<organism evidence="1 2">
    <name type="scientific">Quercus suber</name>
    <name type="common">Cork oak</name>
    <dbReference type="NCBI Taxonomy" id="58331"/>
    <lineage>
        <taxon>Eukaryota</taxon>
        <taxon>Viridiplantae</taxon>
        <taxon>Streptophyta</taxon>
        <taxon>Embryophyta</taxon>
        <taxon>Tracheophyta</taxon>
        <taxon>Spermatophyta</taxon>
        <taxon>Magnoliopsida</taxon>
        <taxon>eudicotyledons</taxon>
        <taxon>Gunneridae</taxon>
        <taxon>Pentapetalae</taxon>
        <taxon>rosids</taxon>
        <taxon>fabids</taxon>
        <taxon>Fagales</taxon>
        <taxon>Fagaceae</taxon>
        <taxon>Quercus</taxon>
    </lineage>
</organism>